<dbReference type="EMBL" id="PXYW01000004">
    <property type="protein sequence ID" value="PSR35087.1"/>
    <property type="molecule type" value="Genomic_DNA"/>
</dbReference>
<dbReference type="FunFam" id="1.10.10.10:FF:000001">
    <property type="entry name" value="LysR family transcriptional regulator"/>
    <property type="match status" value="1"/>
</dbReference>
<dbReference type="PRINTS" id="PR00039">
    <property type="entry name" value="HTHLYSR"/>
</dbReference>
<comment type="caution">
    <text evidence="6">The sequence shown here is derived from an EMBL/GenBank/DDBJ whole genome shotgun (WGS) entry which is preliminary data.</text>
</comment>
<keyword evidence="4" id="KW-0804">Transcription</keyword>
<dbReference type="GO" id="GO:0003700">
    <property type="term" value="F:DNA-binding transcription factor activity"/>
    <property type="evidence" value="ECO:0007669"/>
    <property type="project" value="InterPro"/>
</dbReference>
<dbReference type="InterPro" id="IPR005119">
    <property type="entry name" value="LysR_subst-bd"/>
</dbReference>
<evidence type="ECO:0000313" key="7">
    <source>
        <dbReference type="Proteomes" id="UP000242972"/>
    </source>
</evidence>
<dbReference type="CDD" id="cd05466">
    <property type="entry name" value="PBP2_LTTR_substrate"/>
    <property type="match status" value="1"/>
</dbReference>
<feature type="domain" description="HTH lysR-type" evidence="5">
    <location>
        <begin position="1"/>
        <end position="58"/>
    </location>
</feature>
<evidence type="ECO:0000256" key="1">
    <source>
        <dbReference type="ARBA" id="ARBA00009437"/>
    </source>
</evidence>
<dbReference type="Pfam" id="PF00126">
    <property type="entry name" value="HTH_1"/>
    <property type="match status" value="1"/>
</dbReference>
<name>A0A2T2XKS6_9FIRM</name>
<dbReference type="Gene3D" id="3.40.190.10">
    <property type="entry name" value="Periplasmic binding protein-like II"/>
    <property type="match status" value="2"/>
</dbReference>
<sequence length="302" mass="33480">MEFRALRAFLAVADFGNITRAAENLHVSQPALSQTMQNLEREIGRPLFRRTTGGVELTSDGKLLRFHALRIVHAVEDAEQELGTGQRHESDLRVGVLPTLAHDYVPGILRQLVDSTREALAIKLVESHTQGLVKQVLMGALHVAILDLPISEPSLEVATLWRERLVIVASPESSLESEMSWADMAGMPFITMEPGYGLRDVLFQVALFHGFQPRIVFELTSFNALLGFVRAGFGIALVPYRSIPWEVARGGVRLVKPLPETHRNIGIISRGGRRLPHAAAMLKHLLIEASPRISVQEGTDWE</sequence>
<dbReference type="Pfam" id="PF03466">
    <property type="entry name" value="LysR_substrate"/>
    <property type="match status" value="1"/>
</dbReference>
<organism evidence="6 7">
    <name type="scientific">Sulfobacillus benefaciens</name>
    <dbReference type="NCBI Taxonomy" id="453960"/>
    <lineage>
        <taxon>Bacteria</taxon>
        <taxon>Bacillati</taxon>
        <taxon>Bacillota</taxon>
        <taxon>Clostridia</taxon>
        <taxon>Eubacteriales</taxon>
        <taxon>Clostridiales Family XVII. Incertae Sedis</taxon>
        <taxon>Sulfobacillus</taxon>
    </lineage>
</organism>
<dbReference type="SUPFAM" id="SSF53850">
    <property type="entry name" value="Periplasmic binding protein-like II"/>
    <property type="match status" value="1"/>
</dbReference>
<reference evidence="6 7" key="1">
    <citation type="journal article" date="2014" name="BMC Genomics">
        <title>Comparison of environmental and isolate Sulfobacillus genomes reveals diverse carbon, sulfur, nitrogen, and hydrogen metabolisms.</title>
        <authorList>
            <person name="Justice N.B."/>
            <person name="Norman A."/>
            <person name="Brown C.T."/>
            <person name="Singh A."/>
            <person name="Thomas B.C."/>
            <person name="Banfield J.F."/>
        </authorList>
    </citation>
    <scope>NUCLEOTIDE SEQUENCE [LARGE SCALE GENOMIC DNA]</scope>
    <source>
        <strain evidence="6">AMDSBA4</strain>
    </source>
</reference>
<keyword evidence="2" id="KW-0805">Transcription regulation</keyword>
<evidence type="ECO:0000313" key="6">
    <source>
        <dbReference type="EMBL" id="PSR35087.1"/>
    </source>
</evidence>
<proteinExistence type="inferred from homology"/>
<dbReference type="AlphaFoldDB" id="A0A2T2XKS6"/>
<dbReference type="Proteomes" id="UP000242972">
    <property type="component" value="Unassembled WGS sequence"/>
</dbReference>
<dbReference type="InterPro" id="IPR050950">
    <property type="entry name" value="HTH-type_LysR_regulators"/>
</dbReference>
<evidence type="ECO:0000256" key="4">
    <source>
        <dbReference type="ARBA" id="ARBA00023163"/>
    </source>
</evidence>
<evidence type="ECO:0000256" key="2">
    <source>
        <dbReference type="ARBA" id="ARBA00023015"/>
    </source>
</evidence>
<dbReference type="InterPro" id="IPR000847">
    <property type="entry name" value="LysR_HTH_N"/>
</dbReference>
<keyword evidence="3" id="KW-0238">DNA-binding</keyword>
<dbReference type="GO" id="GO:0003677">
    <property type="term" value="F:DNA binding"/>
    <property type="evidence" value="ECO:0007669"/>
    <property type="project" value="UniProtKB-KW"/>
</dbReference>
<dbReference type="GO" id="GO:0005829">
    <property type="term" value="C:cytosol"/>
    <property type="evidence" value="ECO:0007669"/>
    <property type="project" value="TreeGrafter"/>
</dbReference>
<dbReference type="SUPFAM" id="SSF46785">
    <property type="entry name" value="Winged helix' DNA-binding domain"/>
    <property type="match status" value="1"/>
</dbReference>
<comment type="similarity">
    <text evidence="1">Belongs to the LysR transcriptional regulatory family.</text>
</comment>
<accession>A0A2T2XKS6</accession>
<gene>
    <name evidence="6" type="ORF">C7B46_02740</name>
</gene>
<evidence type="ECO:0000256" key="3">
    <source>
        <dbReference type="ARBA" id="ARBA00023125"/>
    </source>
</evidence>
<dbReference type="PANTHER" id="PTHR30419:SF8">
    <property type="entry name" value="NITROGEN ASSIMILATION TRANSCRIPTIONAL ACTIVATOR-RELATED"/>
    <property type="match status" value="1"/>
</dbReference>
<dbReference type="PANTHER" id="PTHR30419">
    <property type="entry name" value="HTH-TYPE TRANSCRIPTIONAL REGULATOR YBHD"/>
    <property type="match status" value="1"/>
</dbReference>
<dbReference type="PROSITE" id="PS50931">
    <property type="entry name" value="HTH_LYSR"/>
    <property type="match status" value="1"/>
</dbReference>
<protein>
    <submittedName>
        <fullName evidence="6">LysR family transcriptional regulator</fullName>
    </submittedName>
</protein>
<dbReference type="InterPro" id="IPR036390">
    <property type="entry name" value="WH_DNA-bd_sf"/>
</dbReference>
<dbReference type="InterPro" id="IPR036388">
    <property type="entry name" value="WH-like_DNA-bd_sf"/>
</dbReference>
<dbReference type="Gene3D" id="1.10.10.10">
    <property type="entry name" value="Winged helix-like DNA-binding domain superfamily/Winged helix DNA-binding domain"/>
    <property type="match status" value="1"/>
</dbReference>
<evidence type="ECO:0000259" key="5">
    <source>
        <dbReference type="PROSITE" id="PS50931"/>
    </source>
</evidence>